<keyword evidence="3" id="KW-0443">Lipid metabolism</keyword>
<dbReference type="Pfam" id="PF03403">
    <property type="entry name" value="PAF-AH_p_II"/>
    <property type="match status" value="1"/>
</dbReference>
<reference evidence="4 5" key="1">
    <citation type="journal article" date="2019" name="Int. J. Syst. Evol. Microbiol.">
        <title>The Global Catalogue of Microorganisms (GCM) 10K type strain sequencing project: providing services to taxonomists for standard genome sequencing and annotation.</title>
        <authorList>
            <consortium name="The Broad Institute Genomics Platform"/>
            <consortium name="The Broad Institute Genome Sequencing Center for Infectious Disease"/>
            <person name="Wu L."/>
            <person name="Ma J."/>
        </authorList>
    </citation>
    <scope>NUCLEOTIDE SEQUENCE [LARGE SCALE GENOMIC DNA]</scope>
    <source>
        <strain evidence="4 5">JCM 3325</strain>
    </source>
</reference>
<dbReference type="InterPro" id="IPR029058">
    <property type="entry name" value="AB_hydrolase_fold"/>
</dbReference>
<dbReference type="GO" id="GO:0016787">
    <property type="term" value="F:hydrolase activity"/>
    <property type="evidence" value="ECO:0007669"/>
    <property type="project" value="UniProtKB-KW"/>
</dbReference>
<evidence type="ECO:0000256" key="1">
    <source>
        <dbReference type="ARBA" id="ARBA00022801"/>
    </source>
</evidence>
<dbReference type="PANTHER" id="PTHR10272:SF0">
    <property type="entry name" value="PLATELET-ACTIVATING FACTOR ACETYLHYDROLASE"/>
    <property type="match status" value="1"/>
</dbReference>
<dbReference type="SUPFAM" id="SSF53474">
    <property type="entry name" value="alpha/beta-Hydrolases"/>
    <property type="match status" value="1"/>
</dbReference>
<dbReference type="PANTHER" id="PTHR10272">
    <property type="entry name" value="PLATELET-ACTIVATING FACTOR ACETYLHYDROLASE"/>
    <property type="match status" value="1"/>
</dbReference>
<protein>
    <submittedName>
        <fullName evidence="4">Alpha/beta hydrolase</fullName>
    </submittedName>
</protein>
<evidence type="ECO:0000256" key="3">
    <source>
        <dbReference type="ARBA" id="ARBA00023098"/>
    </source>
</evidence>
<keyword evidence="1 4" id="KW-0378">Hydrolase</keyword>
<dbReference type="Gene3D" id="3.40.50.1820">
    <property type="entry name" value="alpha/beta hydrolase"/>
    <property type="match status" value="1"/>
</dbReference>
<evidence type="ECO:0000256" key="2">
    <source>
        <dbReference type="ARBA" id="ARBA00022963"/>
    </source>
</evidence>
<keyword evidence="2" id="KW-0442">Lipid degradation</keyword>
<sequence>MAAGLAAASMAPVPVAAQGRPTGARARVRLPVPSGPHEIGTVPLHLVDRSRPDPWAGPPAYRELMVSVWYPAVRTGGHQIAPHMEPGAAERFGAVTRHRIPPGTVDWAATRTHARQGAPADPRGGRRPVVLYSPGAGDPRTWGTVLVEELASRGYVVVTIDHTYESPGVQFPDGSVRNNDRLFEEIAQAEQNGTFPALLRKVLGARIGDTRFVLDRLPTLPHGLSGVVDLDRIGMFGQSGGGFTAAQGMYEDRRIRAGIDLDGTLEFNREPDGTNLSPVAVHGLRRPFMLMGRQGSDHTTEPSWKAFWSHSTGWRRDLTLRGSKHQTYTDLAAIMPRTGLPRNVVEDAIGTTDPARAVAAQRAYVTSFFDRWLRHRDDHLLDGPSPRYPELAFVD</sequence>
<dbReference type="EMBL" id="BAAARW010000030">
    <property type="protein sequence ID" value="GAA2445776.1"/>
    <property type="molecule type" value="Genomic_DNA"/>
</dbReference>
<evidence type="ECO:0000313" key="5">
    <source>
        <dbReference type="Proteomes" id="UP001501231"/>
    </source>
</evidence>
<evidence type="ECO:0000313" key="4">
    <source>
        <dbReference type="EMBL" id="GAA2445776.1"/>
    </source>
</evidence>
<name>A0ABN3K176_9ACTN</name>
<proteinExistence type="predicted"/>
<dbReference type="Proteomes" id="UP001501231">
    <property type="component" value="Unassembled WGS sequence"/>
</dbReference>
<gene>
    <name evidence="4" type="ORF">GCM10010191_73400</name>
</gene>
<keyword evidence="5" id="KW-1185">Reference proteome</keyword>
<organism evidence="4 5">
    <name type="scientific">Actinomadura vinacea</name>
    <dbReference type="NCBI Taxonomy" id="115336"/>
    <lineage>
        <taxon>Bacteria</taxon>
        <taxon>Bacillati</taxon>
        <taxon>Actinomycetota</taxon>
        <taxon>Actinomycetes</taxon>
        <taxon>Streptosporangiales</taxon>
        <taxon>Thermomonosporaceae</taxon>
        <taxon>Actinomadura</taxon>
    </lineage>
</organism>
<comment type="caution">
    <text evidence="4">The sequence shown here is derived from an EMBL/GenBank/DDBJ whole genome shotgun (WGS) entry which is preliminary data.</text>
</comment>
<accession>A0ABN3K176</accession>